<feature type="compositionally biased region" description="Basic and acidic residues" evidence="1">
    <location>
        <begin position="168"/>
        <end position="177"/>
    </location>
</feature>
<dbReference type="PANTHER" id="PTHR33223:SF10">
    <property type="entry name" value="AMINOTRANSFERASE-LIKE PLANT MOBILE DOMAIN-CONTAINING PROTEIN"/>
    <property type="match status" value="1"/>
</dbReference>
<sequence length="948" mass="106758">MAGDGDGSDSRYSQGVPSNELEDDTALNTADATLTTADQSAALAGIRRLPTANEEIAQRLRASLQQLISDAARQGIDLSVTEGLMSPHELSAPSQQTARLRSTVVIPTPDAPPKARQDPTGRPEMLSERIARRSREHREGNDSDKEYYQDRVAGDRDRPRRRGHRRDRSSSEESEQNHHRKRQRGTVRLHGLNRDHRELNPEERGQKLTISQNFNASGEPEGDRDILIQSLTREVQNNRRQMDALVRRYGRNELSDDESGSPFTNGVLRMPFPERFRMPHIELFKKDTDPKEHVRRYRSAMAQYVHNDALLCLNFPQTLGDLGSRWFGRLPTASISSFGELSKAFSRQFLGNVHRKKSVAHLSQLKQGKDESLKKYLGRFGQEVSEIGSANDEAIIAAFINNLQNGQLSFDLRRARLTSYADMMDMAGGYALAEEEEIATGGYFVHGGRPEGSKTKDQTKMPDTKGDKQKNKARDGRDGRRAYDPKTDQPRQRFQGRYTNYTPLKKDQEEVLAILEEKNMSKEPPKQSTYARRDTTKYCRFHKENGHETSKCFQLRDHIETLIREGHLKDIVFKKTDRADGQKDSRQDGRARKLSPKKAEDEGAINTIFGGPATGKSNRERTQEIREAMEARRDLDVNSIEPDPKRIKEGWDPIVFTEADSHGVDVRPNDALLRLDRKDLQPFPTPLRGFGGVEVRSLGTVKLPVKIGKSPLPENSAARLCGGIHGNSPAKDREPEEQAEVPKDFELDPREGPEDREDEPTQEVALDPEDPGRTVKVGASLSVHVKTVLIALLRNYKDVFAWSHEDMLGVDPKVISHHLSTDPGVPTRGTKKKTIQSRKKRRNQEGSRKATFRGVDKGSQVSGVGGQCSVGQEKNKQWRMCVDFTDLNKACPKDSFPLPRIDQLVDATAGHELLSFMDAYSGYNQIRMNKADEEKTSFTTDQGYIATK</sequence>
<accession>A0AA39VUB8</accession>
<feature type="domain" description="Reverse transcriptase" evidence="2">
    <location>
        <begin position="874"/>
        <end position="943"/>
    </location>
</feature>
<feature type="compositionally biased region" description="Basic and acidic residues" evidence="1">
    <location>
        <begin position="448"/>
        <end position="491"/>
    </location>
</feature>
<dbReference type="EMBL" id="JAUESC010000380">
    <property type="protein sequence ID" value="KAK0592795.1"/>
    <property type="molecule type" value="Genomic_DNA"/>
</dbReference>
<evidence type="ECO:0000313" key="4">
    <source>
        <dbReference type="EMBL" id="KAK0592795.1"/>
    </source>
</evidence>
<dbReference type="SUPFAM" id="SSF56672">
    <property type="entry name" value="DNA/RNA polymerases"/>
    <property type="match status" value="1"/>
</dbReference>
<evidence type="ECO:0000259" key="3">
    <source>
        <dbReference type="Pfam" id="PF03732"/>
    </source>
</evidence>
<dbReference type="Gene3D" id="3.10.10.10">
    <property type="entry name" value="HIV Type 1 Reverse Transcriptase, subunit A, domain 1"/>
    <property type="match status" value="1"/>
</dbReference>
<dbReference type="PANTHER" id="PTHR33223">
    <property type="entry name" value="CCHC-TYPE DOMAIN-CONTAINING PROTEIN"/>
    <property type="match status" value="1"/>
</dbReference>
<evidence type="ECO:0008006" key="6">
    <source>
        <dbReference type="Google" id="ProtNLM"/>
    </source>
</evidence>
<protein>
    <recommendedName>
        <fullName evidence="6">Retrotransposon gag domain-containing protein</fullName>
    </recommendedName>
</protein>
<dbReference type="Proteomes" id="UP001168877">
    <property type="component" value="Unassembled WGS sequence"/>
</dbReference>
<feature type="compositionally biased region" description="Basic and acidic residues" evidence="1">
    <location>
        <begin position="192"/>
        <end position="206"/>
    </location>
</feature>
<feature type="domain" description="Retrotransposon gag" evidence="3">
    <location>
        <begin position="317"/>
        <end position="404"/>
    </location>
</feature>
<dbReference type="Gene3D" id="3.30.70.270">
    <property type="match status" value="1"/>
</dbReference>
<proteinExistence type="predicted"/>
<dbReference type="InterPro" id="IPR043502">
    <property type="entry name" value="DNA/RNA_pol_sf"/>
</dbReference>
<feature type="compositionally biased region" description="Basic residues" evidence="1">
    <location>
        <begin position="178"/>
        <end position="187"/>
    </location>
</feature>
<dbReference type="InterPro" id="IPR000477">
    <property type="entry name" value="RT_dom"/>
</dbReference>
<reference evidence="4" key="2">
    <citation type="submission" date="2023-06" db="EMBL/GenBank/DDBJ databases">
        <authorList>
            <person name="Swenson N.G."/>
            <person name="Wegrzyn J.L."/>
            <person name="Mcevoy S.L."/>
        </authorList>
    </citation>
    <scope>NUCLEOTIDE SEQUENCE</scope>
    <source>
        <strain evidence="4">NS2018</strain>
        <tissue evidence="4">Leaf</tissue>
    </source>
</reference>
<feature type="compositionally biased region" description="Acidic residues" evidence="1">
    <location>
        <begin position="754"/>
        <end position="769"/>
    </location>
</feature>
<feature type="region of interest" description="Disordered" evidence="1">
    <location>
        <begin position="87"/>
        <end position="222"/>
    </location>
</feature>
<reference evidence="4" key="1">
    <citation type="journal article" date="2022" name="Plant J.">
        <title>Strategies of tolerance reflected in two North American maple genomes.</title>
        <authorList>
            <person name="McEvoy S.L."/>
            <person name="Sezen U.U."/>
            <person name="Trouern-Trend A."/>
            <person name="McMahon S.M."/>
            <person name="Schaberg P.G."/>
            <person name="Yang J."/>
            <person name="Wegrzyn J.L."/>
            <person name="Swenson N.G."/>
        </authorList>
    </citation>
    <scope>NUCLEOTIDE SEQUENCE</scope>
    <source>
        <strain evidence="4">NS2018</strain>
    </source>
</reference>
<feature type="compositionally biased region" description="Basic and acidic residues" evidence="1">
    <location>
        <begin position="730"/>
        <end position="753"/>
    </location>
</feature>
<dbReference type="CDD" id="cd01647">
    <property type="entry name" value="RT_LTR"/>
    <property type="match status" value="1"/>
</dbReference>
<feature type="region of interest" description="Disordered" evidence="1">
    <location>
        <begin position="1"/>
        <end position="28"/>
    </location>
</feature>
<feature type="compositionally biased region" description="Basic residues" evidence="1">
    <location>
        <begin position="829"/>
        <end position="842"/>
    </location>
</feature>
<dbReference type="InterPro" id="IPR043128">
    <property type="entry name" value="Rev_trsase/Diguanyl_cyclase"/>
</dbReference>
<gene>
    <name evidence="4" type="ORF">LWI29_025527</name>
</gene>
<evidence type="ECO:0000259" key="2">
    <source>
        <dbReference type="Pfam" id="PF00078"/>
    </source>
</evidence>
<feature type="region of interest" description="Disordered" evidence="1">
    <location>
        <begin position="708"/>
        <end position="773"/>
    </location>
</feature>
<feature type="region of interest" description="Disordered" evidence="1">
    <location>
        <begin position="574"/>
        <end position="621"/>
    </location>
</feature>
<dbReference type="Pfam" id="PF03732">
    <property type="entry name" value="Retrotrans_gag"/>
    <property type="match status" value="1"/>
</dbReference>
<organism evidence="4 5">
    <name type="scientific">Acer saccharum</name>
    <name type="common">Sugar maple</name>
    <dbReference type="NCBI Taxonomy" id="4024"/>
    <lineage>
        <taxon>Eukaryota</taxon>
        <taxon>Viridiplantae</taxon>
        <taxon>Streptophyta</taxon>
        <taxon>Embryophyta</taxon>
        <taxon>Tracheophyta</taxon>
        <taxon>Spermatophyta</taxon>
        <taxon>Magnoliopsida</taxon>
        <taxon>eudicotyledons</taxon>
        <taxon>Gunneridae</taxon>
        <taxon>Pentapetalae</taxon>
        <taxon>rosids</taxon>
        <taxon>malvids</taxon>
        <taxon>Sapindales</taxon>
        <taxon>Sapindaceae</taxon>
        <taxon>Hippocastanoideae</taxon>
        <taxon>Acereae</taxon>
        <taxon>Acer</taxon>
    </lineage>
</organism>
<evidence type="ECO:0000313" key="5">
    <source>
        <dbReference type="Proteomes" id="UP001168877"/>
    </source>
</evidence>
<name>A0AA39VUB8_ACESA</name>
<feature type="region of interest" description="Disordered" evidence="1">
    <location>
        <begin position="443"/>
        <end position="502"/>
    </location>
</feature>
<feature type="compositionally biased region" description="Basic and acidic residues" evidence="1">
    <location>
        <begin position="574"/>
        <end position="601"/>
    </location>
</feature>
<dbReference type="InterPro" id="IPR005162">
    <property type="entry name" value="Retrotrans_gag_dom"/>
</dbReference>
<keyword evidence="5" id="KW-1185">Reference proteome</keyword>
<dbReference type="AlphaFoldDB" id="A0AA39VUB8"/>
<evidence type="ECO:0000256" key="1">
    <source>
        <dbReference type="SAM" id="MobiDB-lite"/>
    </source>
</evidence>
<comment type="caution">
    <text evidence="4">The sequence shown here is derived from an EMBL/GenBank/DDBJ whole genome shotgun (WGS) entry which is preliminary data.</text>
</comment>
<feature type="compositionally biased region" description="Basic and acidic residues" evidence="1">
    <location>
        <begin position="113"/>
        <end position="158"/>
    </location>
</feature>
<dbReference type="Pfam" id="PF00078">
    <property type="entry name" value="RVT_1"/>
    <property type="match status" value="1"/>
</dbReference>
<feature type="region of interest" description="Disordered" evidence="1">
    <location>
        <begin position="819"/>
        <end position="858"/>
    </location>
</feature>